<dbReference type="Pfam" id="PF13385">
    <property type="entry name" value="Laminin_G_3"/>
    <property type="match status" value="1"/>
</dbReference>
<dbReference type="PANTHER" id="PTHR13743">
    <property type="entry name" value="BEIGE/BEACH-RELATED"/>
    <property type="match status" value="1"/>
</dbReference>
<dbReference type="EMBL" id="UYRT01006690">
    <property type="protein sequence ID" value="VDK40939.1"/>
    <property type="molecule type" value="Genomic_DNA"/>
</dbReference>
<name>A0A183D4Y8_9BILA</name>
<dbReference type="OrthoDB" id="26681at2759"/>
<dbReference type="SUPFAM" id="SSF49899">
    <property type="entry name" value="Concanavalin A-like lectins/glucanases"/>
    <property type="match status" value="1"/>
</dbReference>
<keyword evidence="2" id="KW-1185">Reference proteome</keyword>
<dbReference type="GO" id="GO:0008104">
    <property type="term" value="P:intracellular protein localization"/>
    <property type="evidence" value="ECO:0007669"/>
    <property type="project" value="TreeGrafter"/>
</dbReference>
<dbReference type="InterPro" id="IPR050865">
    <property type="entry name" value="BEACH_Domain"/>
</dbReference>
<dbReference type="PANTHER" id="PTHR13743:SF162">
    <property type="entry name" value="NEUROBEACHIN"/>
    <property type="match status" value="1"/>
</dbReference>
<evidence type="ECO:0000313" key="2">
    <source>
        <dbReference type="Proteomes" id="UP000271098"/>
    </source>
</evidence>
<dbReference type="GO" id="GO:0016020">
    <property type="term" value="C:membrane"/>
    <property type="evidence" value="ECO:0007669"/>
    <property type="project" value="TreeGrafter"/>
</dbReference>
<dbReference type="WBParaSite" id="GPUH_0000378601-mRNA-1">
    <property type="protein sequence ID" value="GPUH_0000378601-mRNA-1"/>
    <property type="gene ID" value="GPUH_0000378601"/>
</dbReference>
<reference evidence="1 2" key="2">
    <citation type="submission" date="2018-11" db="EMBL/GenBank/DDBJ databases">
        <authorList>
            <consortium name="Pathogen Informatics"/>
        </authorList>
    </citation>
    <scope>NUCLEOTIDE SEQUENCE [LARGE SCALE GENOMIC DNA]</scope>
</reference>
<reference evidence="3" key="1">
    <citation type="submission" date="2016-06" db="UniProtKB">
        <authorList>
            <consortium name="WormBaseParasite"/>
        </authorList>
    </citation>
    <scope>IDENTIFICATION</scope>
</reference>
<organism evidence="3">
    <name type="scientific">Gongylonema pulchrum</name>
    <dbReference type="NCBI Taxonomy" id="637853"/>
    <lineage>
        <taxon>Eukaryota</taxon>
        <taxon>Metazoa</taxon>
        <taxon>Ecdysozoa</taxon>
        <taxon>Nematoda</taxon>
        <taxon>Chromadorea</taxon>
        <taxon>Rhabditida</taxon>
        <taxon>Spirurina</taxon>
        <taxon>Spiruromorpha</taxon>
        <taxon>Spiruroidea</taxon>
        <taxon>Gongylonematidae</taxon>
        <taxon>Gongylonema</taxon>
    </lineage>
</organism>
<dbReference type="GO" id="GO:0005829">
    <property type="term" value="C:cytosol"/>
    <property type="evidence" value="ECO:0007669"/>
    <property type="project" value="TreeGrafter"/>
</dbReference>
<evidence type="ECO:0000313" key="1">
    <source>
        <dbReference type="EMBL" id="VDK40939.1"/>
    </source>
</evidence>
<accession>A0A183D4Y8</accession>
<gene>
    <name evidence="1" type="ORF">GPUH_LOCUS3779</name>
</gene>
<dbReference type="InterPro" id="IPR013320">
    <property type="entry name" value="ConA-like_dom_sf"/>
</dbReference>
<protein>
    <submittedName>
        <fullName evidence="3">DUF1907 domain-containing protein</fullName>
    </submittedName>
</protein>
<dbReference type="GO" id="GO:0019901">
    <property type="term" value="F:protein kinase binding"/>
    <property type="evidence" value="ECO:0007669"/>
    <property type="project" value="TreeGrafter"/>
</dbReference>
<sequence length="180" mass="19937">MGNCLVVCCVKAVGKEIARCIRYELTPRKWHHVAISHVYSRWSKSEIQCFVDGQMIESFDVPWLVSTTDHFDKCSIGCGPDGEEPFCGKAAALYVFAESITASQANALYCLGPSYQSCFRHEAEAVLSDDLKKYLFDGKLNSSIVIAYSPKNCDGQLCLHSASKIGAPFFVQIPHAIMKE</sequence>
<evidence type="ECO:0000313" key="3">
    <source>
        <dbReference type="WBParaSite" id="GPUH_0000378601-mRNA-1"/>
    </source>
</evidence>
<dbReference type="Gene3D" id="2.60.120.200">
    <property type="match status" value="1"/>
</dbReference>
<proteinExistence type="predicted"/>
<dbReference type="AlphaFoldDB" id="A0A183D4Y8"/>
<dbReference type="Proteomes" id="UP000271098">
    <property type="component" value="Unassembled WGS sequence"/>
</dbReference>